<name>A0A9X3WRJ4_9BACI</name>
<accession>A0A9X3WRJ4</accession>
<dbReference type="AlphaFoldDB" id="A0A9X3WRJ4"/>
<organism evidence="1 2">
    <name type="scientific">Terrihalobacillus insolitus</name>
    <dbReference type="NCBI Taxonomy" id="2950438"/>
    <lineage>
        <taxon>Bacteria</taxon>
        <taxon>Bacillati</taxon>
        <taxon>Bacillota</taxon>
        <taxon>Bacilli</taxon>
        <taxon>Bacillales</taxon>
        <taxon>Bacillaceae</taxon>
        <taxon>Terrihalobacillus</taxon>
    </lineage>
</organism>
<comment type="caution">
    <text evidence="1">The sequence shown here is derived from an EMBL/GenBank/DDBJ whole genome shotgun (WGS) entry which is preliminary data.</text>
</comment>
<sequence>MLIVLNSEEANKTAYIGSQNFSDASSDKLELGFIINDMNDIKRIKNNIFEVIKNNSIRYATSDYVIKMEEIQSTMKGVFNNLRYNLFTFLGDPPYVPEFETFSIDDAHFPEEEWSRFKELDDSLFRIINDISDEYKYIFDETKAESIKEDIKEHLKSFISELDSFERYLNSYDDRVWDRFRERDDGDTDATMSVVLQELHEEQDLKFRHLNFRGEELLKEFIEIEPKIENVLELVEEIKYEMLNNTVYENVDEIRD</sequence>
<dbReference type="Proteomes" id="UP001145050">
    <property type="component" value="Unassembled WGS sequence"/>
</dbReference>
<protein>
    <submittedName>
        <fullName evidence="1">Uncharacterized protein</fullName>
    </submittedName>
</protein>
<dbReference type="EMBL" id="JAMQKB010000007">
    <property type="protein sequence ID" value="MDC3424562.1"/>
    <property type="molecule type" value="Genomic_DNA"/>
</dbReference>
<evidence type="ECO:0000313" key="2">
    <source>
        <dbReference type="Proteomes" id="UP001145050"/>
    </source>
</evidence>
<reference evidence="1" key="1">
    <citation type="submission" date="2022-06" db="EMBL/GenBank/DDBJ databases">
        <title>Aquibacillus sp. a new bacterium isolated from soil saline samples.</title>
        <authorList>
            <person name="Galisteo C."/>
            <person name="De La Haba R."/>
            <person name="Sanchez-Porro C."/>
            <person name="Ventosa A."/>
        </authorList>
    </citation>
    <scope>NUCLEOTIDE SEQUENCE</scope>
    <source>
        <strain evidence="1">3ASR75-11</strain>
    </source>
</reference>
<evidence type="ECO:0000313" key="1">
    <source>
        <dbReference type="EMBL" id="MDC3424562.1"/>
    </source>
</evidence>
<dbReference type="Gene3D" id="3.30.870.10">
    <property type="entry name" value="Endonuclease Chain A"/>
    <property type="match status" value="1"/>
</dbReference>
<proteinExistence type="predicted"/>
<keyword evidence="2" id="KW-1185">Reference proteome</keyword>
<dbReference type="RefSeq" id="WP_272436368.1">
    <property type="nucleotide sequence ID" value="NZ_JAMQKB010000007.1"/>
</dbReference>
<gene>
    <name evidence="1" type="ORF">NC797_08570</name>
</gene>